<gene>
    <name evidence="5" type="ORF">A2319_00995</name>
</gene>
<dbReference type="Gene3D" id="3.40.50.300">
    <property type="entry name" value="P-loop containing nucleotide triphosphate hydrolases"/>
    <property type="match status" value="1"/>
</dbReference>
<dbReference type="InterPro" id="IPR007831">
    <property type="entry name" value="T2SS_GspE_N"/>
</dbReference>
<dbReference type="Proteomes" id="UP000176420">
    <property type="component" value="Unassembled WGS sequence"/>
</dbReference>
<reference evidence="5 6" key="1">
    <citation type="journal article" date="2016" name="Nat. Commun.">
        <title>Thousands of microbial genomes shed light on interconnected biogeochemical processes in an aquifer system.</title>
        <authorList>
            <person name="Anantharaman K."/>
            <person name="Brown C.T."/>
            <person name="Hug L.A."/>
            <person name="Sharon I."/>
            <person name="Castelle C.J."/>
            <person name="Probst A.J."/>
            <person name="Thomas B.C."/>
            <person name="Singh A."/>
            <person name="Wilkins M.J."/>
            <person name="Karaoz U."/>
            <person name="Brodie E.L."/>
            <person name="Williams K.H."/>
            <person name="Hubbard S.S."/>
            <person name="Banfield J.F."/>
        </authorList>
    </citation>
    <scope>NUCLEOTIDE SEQUENCE [LARGE SCALE GENOMIC DNA]</scope>
</reference>
<name>A0A1G2BG28_9BACT</name>
<dbReference type="Pfam" id="PF00437">
    <property type="entry name" value="T2SSE"/>
    <property type="match status" value="1"/>
</dbReference>
<dbReference type="InterPro" id="IPR027417">
    <property type="entry name" value="P-loop_NTPase"/>
</dbReference>
<dbReference type="AlphaFoldDB" id="A0A1G2BG28"/>
<accession>A0A1G2BG28</accession>
<evidence type="ECO:0000256" key="1">
    <source>
        <dbReference type="ARBA" id="ARBA00006611"/>
    </source>
</evidence>
<dbReference type="Gene3D" id="3.30.450.90">
    <property type="match status" value="1"/>
</dbReference>
<evidence type="ECO:0000313" key="6">
    <source>
        <dbReference type="Proteomes" id="UP000176420"/>
    </source>
</evidence>
<dbReference type="Pfam" id="PF05157">
    <property type="entry name" value="MshEN"/>
    <property type="match status" value="1"/>
</dbReference>
<dbReference type="GO" id="GO:0016887">
    <property type="term" value="F:ATP hydrolysis activity"/>
    <property type="evidence" value="ECO:0007669"/>
    <property type="project" value="TreeGrafter"/>
</dbReference>
<dbReference type="EMBL" id="MHKI01000010">
    <property type="protein sequence ID" value="OGY87230.1"/>
    <property type="molecule type" value="Genomic_DNA"/>
</dbReference>
<evidence type="ECO:0000256" key="3">
    <source>
        <dbReference type="ARBA" id="ARBA00022840"/>
    </source>
</evidence>
<organism evidence="5 6">
    <name type="scientific">Candidatus Kerfeldbacteria bacterium RIFOXYB2_FULL_38_14</name>
    <dbReference type="NCBI Taxonomy" id="1798547"/>
    <lineage>
        <taxon>Bacteria</taxon>
        <taxon>Candidatus Kerfeldiibacteriota</taxon>
    </lineage>
</organism>
<keyword evidence="3" id="KW-0067">ATP-binding</keyword>
<evidence type="ECO:0000259" key="4">
    <source>
        <dbReference type="PROSITE" id="PS00662"/>
    </source>
</evidence>
<dbReference type="GO" id="GO:0005524">
    <property type="term" value="F:ATP binding"/>
    <property type="evidence" value="ECO:0007669"/>
    <property type="project" value="UniProtKB-KW"/>
</dbReference>
<proteinExistence type="inferred from homology"/>
<dbReference type="SUPFAM" id="SSF160246">
    <property type="entry name" value="EspE N-terminal domain-like"/>
    <property type="match status" value="1"/>
</dbReference>
<dbReference type="InterPro" id="IPR001482">
    <property type="entry name" value="T2SS/T4SS_dom"/>
</dbReference>
<evidence type="ECO:0000313" key="5">
    <source>
        <dbReference type="EMBL" id="OGY87230.1"/>
    </source>
</evidence>
<dbReference type="PANTHER" id="PTHR30258">
    <property type="entry name" value="TYPE II SECRETION SYSTEM PROTEIN GSPE-RELATED"/>
    <property type="match status" value="1"/>
</dbReference>
<comment type="similarity">
    <text evidence="1">Belongs to the GSP E family.</text>
</comment>
<dbReference type="PANTHER" id="PTHR30258:SF3">
    <property type="entry name" value="SLL1921 PROTEIN"/>
    <property type="match status" value="1"/>
</dbReference>
<dbReference type="CDD" id="cd01129">
    <property type="entry name" value="PulE-GspE-like"/>
    <property type="match status" value="1"/>
</dbReference>
<keyword evidence="2" id="KW-0547">Nucleotide-binding</keyword>
<dbReference type="SUPFAM" id="SSF52540">
    <property type="entry name" value="P-loop containing nucleoside triphosphate hydrolases"/>
    <property type="match status" value="1"/>
</dbReference>
<feature type="domain" description="Bacterial type II secretion system protein E" evidence="4">
    <location>
        <begin position="353"/>
        <end position="367"/>
    </location>
</feature>
<dbReference type="InterPro" id="IPR037257">
    <property type="entry name" value="T2SS_E_N_sf"/>
</dbReference>
<dbReference type="GO" id="GO:0005886">
    <property type="term" value="C:plasma membrane"/>
    <property type="evidence" value="ECO:0007669"/>
    <property type="project" value="TreeGrafter"/>
</dbReference>
<comment type="caution">
    <text evidence="5">The sequence shown here is derived from an EMBL/GenBank/DDBJ whole genome shotgun (WGS) entry which is preliminary data.</text>
</comment>
<evidence type="ECO:0000256" key="2">
    <source>
        <dbReference type="ARBA" id="ARBA00022741"/>
    </source>
</evidence>
<dbReference type="PROSITE" id="PS00662">
    <property type="entry name" value="T2SP_E"/>
    <property type="match status" value="1"/>
</dbReference>
<protein>
    <recommendedName>
        <fullName evidence="4">Bacterial type II secretion system protein E domain-containing protein</fullName>
    </recommendedName>
</protein>
<sequence>MEEFNLETQEKNVSDKALILGFPYIDLTAFPIGPEILAEIPETEARTHQILPFFRLENQIRLACVDPDEPAIHDIVNRLQQEHEGAHIKIYLISKHSFENAAKLYKNVAKVKKVEYGVKITAEKLQQYQTEITSYKLLQQKILKANMTEAFAMIISLSMNMRSSDVHIEAEEIEALIRFRIDGVLKEVARFPLNILQHLVNRIKIIAGLKINVNDVPQDGRIVIKMGVLADGSEDELDLRVSTLPSAYGESVVFRLLRSSSVGFSFEQLGMRTRTLEILKTEMAKPNGMIITTGPTGSGKTTTLYAILNKLNNSENKIITLENPIEYKLKGIVQSQIDHARGYTFVKGLRSILRQDPDIVMVGEIRDRETAQTAIDAALTGHLMLSTIHTNDASGVIPRFLGMGINGIFLAPALNAVIGQRLVRRLCKNCQQEYTPQHEQLTKVNEWLAKIPENAGEKKIDPSQIKWYKSTGCSKCDNSGYQGRVGIYEAFTVGSKIEAQILSGKVSEFQMKDILHDAGMLTMGQDGILKAAEGLTTLDEVFRVAKE</sequence>